<accession>A0A2W4C2M0</accession>
<evidence type="ECO:0000313" key="2">
    <source>
        <dbReference type="Proteomes" id="UP000248925"/>
    </source>
</evidence>
<comment type="caution">
    <text evidence="1">The sequence shown here is derived from an EMBL/GenBank/DDBJ whole genome shotgun (WGS) entry which is preliminary data.</text>
</comment>
<sequence>MSVISDVNRYELWLRKHCDVVERGLKKKHKRMADDPLMFFRSTCFRFARKINEFVAPENAGPKTLSVGDAHFENWGTWRDAEGRLVWGVNDFDEAAELPYTFDLVRMATSLSLAKDLPNQLPNQLGALLKGYTAGLQKPTARLINDEVPWMEPLLKRPISQKNAFEQSLLELLDKHEATPPPQALAGLIAEMPVGTSNLRFASRQRGGGSLGRPRFVAFGRWQGGLIVRECKAIVPSAWAWASDQGDHARLFITLARGTYRAPDPFLKSHDGYLIRRIASDSNKIDLASLNARAFNLGLLKAMGADLASIHAATSGASSEIEADLTSKKPEWLLEACTLADKAVRQDYDKWKAHYRLHKDG</sequence>
<dbReference type="PANTHER" id="PTHR39441">
    <property type="entry name" value="DUF2252 DOMAIN-CONTAINING PROTEIN"/>
    <property type="match status" value="1"/>
</dbReference>
<organism evidence="1 2">
    <name type="scientific">Rhizobium tubonense</name>
    <dbReference type="NCBI Taxonomy" id="484088"/>
    <lineage>
        <taxon>Bacteria</taxon>
        <taxon>Pseudomonadati</taxon>
        <taxon>Pseudomonadota</taxon>
        <taxon>Alphaproteobacteria</taxon>
        <taxon>Hyphomicrobiales</taxon>
        <taxon>Rhizobiaceae</taxon>
        <taxon>Rhizobium/Agrobacterium group</taxon>
        <taxon>Rhizobium</taxon>
    </lineage>
</organism>
<dbReference type="EMBL" id="PCDP01000076">
    <property type="protein sequence ID" value="PZM08059.1"/>
    <property type="molecule type" value="Genomic_DNA"/>
</dbReference>
<proteinExistence type="predicted"/>
<evidence type="ECO:0000313" key="1">
    <source>
        <dbReference type="EMBL" id="PZM08059.1"/>
    </source>
</evidence>
<dbReference type="OrthoDB" id="1491115at2"/>
<dbReference type="PANTHER" id="PTHR39441:SF1">
    <property type="entry name" value="DUF2252 DOMAIN-CONTAINING PROTEIN"/>
    <property type="match status" value="1"/>
</dbReference>
<dbReference type="AlphaFoldDB" id="A0A2W4C2M0"/>
<evidence type="ECO:0008006" key="3">
    <source>
        <dbReference type="Google" id="ProtNLM"/>
    </source>
</evidence>
<protein>
    <recommendedName>
        <fullName evidence="3">DUF2252 domain-containing protein</fullName>
    </recommendedName>
</protein>
<dbReference type="RefSeq" id="WP_111164099.1">
    <property type="nucleotide sequence ID" value="NZ_PCDP01000076.1"/>
</dbReference>
<dbReference type="Proteomes" id="UP000248925">
    <property type="component" value="Unassembled WGS sequence"/>
</dbReference>
<dbReference type="Pfam" id="PF10009">
    <property type="entry name" value="DUF2252"/>
    <property type="match status" value="1"/>
</dbReference>
<gene>
    <name evidence="1" type="ORF">CPY51_30410</name>
</gene>
<dbReference type="InterPro" id="IPR018721">
    <property type="entry name" value="DUF2252"/>
</dbReference>
<reference evidence="1 2" key="1">
    <citation type="journal article" date="2018" name="Sci. Rep.">
        <title>Rhizobium tumorigenes sp. nov., a novel plant tumorigenic bacterium isolated from cane gall tumors on thornless blackberry.</title>
        <authorList>
            <person name="Kuzmanovi N."/>
            <person name="Smalla K."/>
            <person name="Gronow S."/>
            <person name="PuBawska J."/>
        </authorList>
    </citation>
    <scope>NUCLEOTIDE SEQUENCE [LARGE SCALE GENOMIC DNA]</scope>
    <source>
        <strain evidence="1 2">CCBAU 85046</strain>
    </source>
</reference>
<name>A0A2W4C2M0_9HYPH</name>
<keyword evidence="2" id="KW-1185">Reference proteome</keyword>